<evidence type="ECO:0000313" key="2">
    <source>
        <dbReference type="EMBL" id="KAH9309986.1"/>
    </source>
</evidence>
<dbReference type="Proteomes" id="UP000824469">
    <property type="component" value="Unassembled WGS sequence"/>
</dbReference>
<evidence type="ECO:0000256" key="1">
    <source>
        <dbReference type="SAM" id="MobiDB-lite"/>
    </source>
</evidence>
<reference evidence="2 3" key="1">
    <citation type="journal article" date="2021" name="Nat. Plants">
        <title>The Taxus genome provides insights into paclitaxel biosynthesis.</title>
        <authorList>
            <person name="Xiong X."/>
            <person name="Gou J."/>
            <person name="Liao Q."/>
            <person name="Li Y."/>
            <person name="Zhou Q."/>
            <person name="Bi G."/>
            <person name="Li C."/>
            <person name="Du R."/>
            <person name="Wang X."/>
            <person name="Sun T."/>
            <person name="Guo L."/>
            <person name="Liang H."/>
            <person name="Lu P."/>
            <person name="Wu Y."/>
            <person name="Zhang Z."/>
            <person name="Ro D.K."/>
            <person name="Shang Y."/>
            <person name="Huang S."/>
            <person name="Yan J."/>
        </authorList>
    </citation>
    <scope>NUCLEOTIDE SEQUENCE [LARGE SCALE GENOMIC DNA]</scope>
    <source>
        <strain evidence="2">Ta-2019</strain>
    </source>
</reference>
<protein>
    <submittedName>
        <fullName evidence="2">Uncharacterized protein</fullName>
    </submittedName>
</protein>
<organism evidence="2 3">
    <name type="scientific">Taxus chinensis</name>
    <name type="common">Chinese yew</name>
    <name type="synonym">Taxus wallichiana var. chinensis</name>
    <dbReference type="NCBI Taxonomy" id="29808"/>
    <lineage>
        <taxon>Eukaryota</taxon>
        <taxon>Viridiplantae</taxon>
        <taxon>Streptophyta</taxon>
        <taxon>Embryophyta</taxon>
        <taxon>Tracheophyta</taxon>
        <taxon>Spermatophyta</taxon>
        <taxon>Pinopsida</taxon>
        <taxon>Pinidae</taxon>
        <taxon>Conifers II</taxon>
        <taxon>Cupressales</taxon>
        <taxon>Taxaceae</taxon>
        <taxon>Taxus</taxon>
    </lineage>
</organism>
<dbReference type="AlphaFoldDB" id="A0AA38FST6"/>
<dbReference type="EMBL" id="JAHRHJ020000007">
    <property type="protein sequence ID" value="KAH9309986.1"/>
    <property type="molecule type" value="Genomic_DNA"/>
</dbReference>
<comment type="caution">
    <text evidence="2">The sequence shown here is derived from an EMBL/GenBank/DDBJ whole genome shotgun (WGS) entry which is preliminary data.</text>
</comment>
<evidence type="ECO:0000313" key="3">
    <source>
        <dbReference type="Proteomes" id="UP000824469"/>
    </source>
</evidence>
<proteinExistence type="predicted"/>
<name>A0AA38FST6_TAXCH</name>
<accession>A0AA38FST6</accession>
<keyword evidence="3" id="KW-1185">Reference proteome</keyword>
<feature type="region of interest" description="Disordered" evidence="1">
    <location>
        <begin position="299"/>
        <end position="332"/>
    </location>
</feature>
<sequence>MDIEFHRFVVQLGPGNYLQWKSGILDHCIMYNLLPHLLGLAPEPIDHIRHQNWLNENDMTYGLLCLTIPEDLQRRLEFTESAHRAWIFIRNFHGDFDPPSSGYGSSDDLASMEESEFTDTFSYEGQPPHISVHAPSELSIAPIIVSSDSPPQDSLVEFSPVHHTALDLRFSPSRASTDSVDSSLEILPSPVASRDFEIASSKGSYNPPQQDIDFFDSDLDDMLEDTDITVQHLLQPTASSEIRVAIPPASTNSPLQQVHFPLQGSLDDISIFADSHLMEIDRIVTAYLDILSPSHIGPPSGTLHVPPPSDHRPLVPSDSLGVHQKSSSGGAG</sequence>
<gene>
    <name evidence="2" type="ORF">KI387_037897</name>
</gene>